<sequence>MKHTAKVLIGIIGLIVISVGVFLVMKLLNDLSGYSADDYLYHFFFTGEWPAKHLRGIHNGLDLIQSVQNHTRLFNGRFVAHTGVMTMMQFPKAVFNVANALVFVVVGWLMNVHVFGKQRIKVGFLALTFALMWFGLPDYGTTILWLSGGFNYLWMAMIYLLFLLPYRFNYQAHHPMLMAIGMSVLGFLAGATNENTAPLTLFIAFAFTLFDWQKSQLAWKWCGGLFGALGFYIMVKSGSQQIAVRGKQFEIGKLLQNAGHYSGWLLALAFGLLIYLYWQHHTYGHRLVWRQQRTFVAAWLYGVGAVLGIVALVVSPQILSRVFFGPNLYLIIAILLALKDHALLRQGTWLVRLLPISAALILGFLAIPGYQAAVRSNLQSYRTWATGDAICREDAKRGIAHAKVPGMQPVYTDRNQYVSSTYVSNGNPNKQWFNVWMARYYGVKSVAVDNTVVLRDVKLPTHTW</sequence>
<proteinExistence type="predicted"/>
<feature type="transmembrane region" description="Helical" evidence="1">
    <location>
        <begin position="350"/>
        <end position="370"/>
    </location>
</feature>
<reference evidence="2 3" key="1">
    <citation type="journal article" date="2015" name="Genome Announc.">
        <title>Expanding the biotechnology potential of lactobacilli through comparative genomics of 213 strains and associated genera.</title>
        <authorList>
            <person name="Sun Z."/>
            <person name="Harris H.M."/>
            <person name="McCann A."/>
            <person name="Guo C."/>
            <person name="Argimon S."/>
            <person name="Zhang W."/>
            <person name="Yang X."/>
            <person name="Jeffery I.B."/>
            <person name="Cooney J.C."/>
            <person name="Kagawa T.F."/>
            <person name="Liu W."/>
            <person name="Song Y."/>
            <person name="Salvetti E."/>
            <person name="Wrobel A."/>
            <person name="Rasinkangas P."/>
            <person name="Parkhill J."/>
            <person name="Rea M.C."/>
            <person name="O'Sullivan O."/>
            <person name="Ritari J."/>
            <person name="Douillard F.P."/>
            <person name="Paul Ross R."/>
            <person name="Yang R."/>
            <person name="Briner A.E."/>
            <person name="Felis G.E."/>
            <person name="de Vos W.M."/>
            <person name="Barrangou R."/>
            <person name="Klaenhammer T.R."/>
            <person name="Caufield P.W."/>
            <person name="Cui Y."/>
            <person name="Zhang H."/>
            <person name="O'Toole P.W."/>
        </authorList>
    </citation>
    <scope>NUCLEOTIDE SEQUENCE [LARGE SCALE GENOMIC DNA]</scope>
    <source>
        <strain evidence="2 3">DSM 23365</strain>
    </source>
</reference>
<dbReference type="InterPro" id="IPR045691">
    <property type="entry name" value="DUF6056"/>
</dbReference>
<name>A0A0R2F898_9LACO</name>
<feature type="transmembrane region" description="Helical" evidence="1">
    <location>
        <begin position="119"/>
        <end position="136"/>
    </location>
</feature>
<keyword evidence="1" id="KW-1133">Transmembrane helix</keyword>
<dbReference type="STRING" id="1423804.FD14_GL000600"/>
<organism evidence="2 3">
    <name type="scientific">Secundilactobacillus similis DSM 23365 = JCM 2765</name>
    <dbReference type="NCBI Taxonomy" id="1423804"/>
    <lineage>
        <taxon>Bacteria</taxon>
        <taxon>Bacillati</taxon>
        <taxon>Bacillota</taxon>
        <taxon>Bacilli</taxon>
        <taxon>Lactobacillales</taxon>
        <taxon>Lactobacillaceae</taxon>
        <taxon>Secundilactobacillus</taxon>
    </lineage>
</organism>
<comment type="caution">
    <text evidence="2">The sequence shown here is derived from an EMBL/GenBank/DDBJ whole genome shotgun (WGS) entry which is preliminary data.</text>
</comment>
<feature type="transmembrane region" description="Helical" evidence="1">
    <location>
        <begin position="321"/>
        <end position="338"/>
    </location>
</feature>
<feature type="transmembrane region" description="Helical" evidence="1">
    <location>
        <begin position="217"/>
        <end position="235"/>
    </location>
</feature>
<dbReference type="EMBL" id="AYZM01000087">
    <property type="protein sequence ID" value="KRN23846.1"/>
    <property type="molecule type" value="Genomic_DNA"/>
</dbReference>
<keyword evidence="3" id="KW-1185">Reference proteome</keyword>
<feature type="transmembrane region" description="Helical" evidence="1">
    <location>
        <begin position="93"/>
        <end position="112"/>
    </location>
</feature>
<evidence type="ECO:0000256" key="1">
    <source>
        <dbReference type="SAM" id="Phobius"/>
    </source>
</evidence>
<feature type="transmembrane region" description="Helical" evidence="1">
    <location>
        <begin position="142"/>
        <end position="162"/>
    </location>
</feature>
<feature type="transmembrane region" description="Helical" evidence="1">
    <location>
        <begin position="298"/>
        <end position="315"/>
    </location>
</feature>
<feature type="transmembrane region" description="Helical" evidence="1">
    <location>
        <begin position="261"/>
        <end position="278"/>
    </location>
</feature>
<feature type="transmembrane region" description="Helical" evidence="1">
    <location>
        <begin position="196"/>
        <end position="212"/>
    </location>
</feature>
<feature type="transmembrane region" description="Helical" evidence="1">
    <location>
        <begin position="7"/>
        <end position="28"/>
    </location>
</feature>
<dbReference type="OrthoDB" id="1661582at2"/>
<dbReference type="AlphaFoldDB" id="A0A0R2F898"/>
<evidence type="ECO:0000313" key="3">
    <source>
        <dbReference type="Proteomes" id="UP000051442"/>
    </source>
</evidence>
<protein>
    <submittedName>
        <fullName evidence="2">Uncharacterized protein</fullName>
    </submittedName>
</protein>
<accession>A0A0R2F898</accession>
<gene>
    <name evidence="2" type="ORF">FD14_GL000600</name>
</gene>
<dbReference type="PATRIC" id="fig|1423804.4.peg.645"/>
<dbReference type="Pfam" id="PF19528">
    <property type="entry name" value="DUF6056"/>
    <property type="match status" value="1"/>
</dbReference>
<keyword evidence="1" id="KW-0812">Transmembrane</keyword>
<keyword evidence="1" id="KW-0472">Membrane</keyword>
<dbReference type="Proteomes" id="UP000051442">
    <property type="component" value="Unassembled WGS sequence"/>
</dbReference>
<dbReference type="RefSeq" id="WP_054733976.1">
    <property type="nucleotide sequence ID" value="NZ_AYZM01000087.1"/>
</dbReference>
<evidence type="ECO:0000313" key="2">
    <source>
        <dbReference type="EMBL" id="KRN23846.1"/>
    </source>
</evidence>